<dbReference type="SMART" id="SM00487">
    <property type="entry name" value="DEXDc"/>
    <property type="match status" value="1"/>
</dbReference>
<evidence type="ECO:0000256" key="7">
    <source>
        <dbReference type="ARBA" id="ARBA00022946"/>
    </source>
</evidence>
<comment type="caution">
    <text evidence="14">The sequence shown here is derived from an EMBL/GenBank/DDBJ whole genome shotgun (WGS) entry which is preliminary data.</text>
</comment>
<keyword evidence="15" id="KW-1185">Reference proteome</keyword>
<dbReference type="GO" id="GO:0003724">
    <property type="term" value="F:RNA helicase activity"/>
    <property type="evidence" value="ECO:0007669"/>
    <property type="project" value="UniProtKB-EC"/>
</dbReference>
<dbReference type="InterPro" id="IPR050699">
    <property type="entry name" value="RNA-DNA_Helicase"/>
</dbReference>
<evidence type="ECO:0000256" key="4">
    <source>
        <dbReference type="ARBA" id="ARBA00022801"/>
    </source>
</evidence>
<dbReference type="InterPro" id="IPR014001">
    <property type="entry name" value="Helicase_ATP-bd"/>
</dbReference>
<dbReference type="Gene3D" id="1.20.58.1080">
    <property type="match status" value="1"/>
</dbReference>
<name>A0A9P8Q0X5_WICPI</name>
<keyword evidence="4" id="KW-0378">Hydrolase</keyword>
<evidence type="ECO:0000256" key="9">
    <source>
        <dbReference type="ARBA" id="ARBA00047984"/>
    </source>
</evidence>
<evidence type="ECO:0000256" key="5">
    <source>
        <dbReference type="ARBA" id="ARBA00022806"/>
    </source>
</evidence>
<evidence type="ECO:0000259" key="12">
    <source>
        <dbReference type="PROSITE" id="PS51192"/>
    </source>
</evidence>
<reference evidence="14" key="1">
    <citation type="journal article" date="2021" name="Open Biol.">
        <title>Shared evolutionary footprints suggest mitochondrial oxidative damage underlies multiple complex I losses in fungi.</title>
        <authorList>
            <person name="Schikora-Tamarit M.A."/>
            <person name="Marcet-Houben M."/>
            <person name="Nosek J."/>
            <person name="Gabaldon T."/>
        </authorList>
    </citation>
    <scope>NUCLEOTIDE SEQUENCE</scope>
    <source>
        <strain evidence="14">CBS2887</strain>
    </source>
</reference>
<protein>
    <recommendedName>
        <fullName evidence="10">ATP-dependent RNA helicase SUV3, mitochondrial</fullName>
        <ecNumber evidence="2">3.6.4.13</ecNumber>
    </recommendedName>
</protein>
<feature type="compositionally biased region" description="Basic residues" evidence="11">
    <location>
        <begin position="762"/>
        <end position="772"/>
    </location>
</feature>
<comment type="catalytic activity">
    <reaction evidence="9">
        <text>ATP + H2O = ADP + phosphate + H(+)</text>
        <dbReference type="Rhea" id="RHEA:13065"/>
        <dbReference type="ChEBI" id="CHEBI:15377"/>
        <dbReference type="ChEBI" id="CHEBI:15378"/>
        <dbReference type="ChEBI" id="CHEBI:30616"/>
        <dbReference type="ChEBI" id="CHEBI:43474"/>
        <dbReference type="ChEBI" id="CHEBI:456216"/>
        <dbReference type="EC" id="3.6.4.13"/>
    </reaction>
</comment>
<dbReference type="InterPro" id="IPR055206">
    <property type="entry name" value="DEXQc_SUV3"/>
</dbReference>
<dbReference type="InterPro" id="IPR044774">
    <property type="entry name" value="Suv3_DEXQc"/>
</dbReference>
<dbReference type="GO" id="GO:0016787">
    <property type="term" value="F:hydrolase activity"/>
    <property type="evidence" value="ECO:0007669"/>
    <property type="project" value="UniProtKB-KW"/>
</dbReference>
<dbReference type="InterPro" id="IPR001650">
    <property type="entry name" value="Helicase_C-like"/>
</dbReference>
<dbReference type="Pfam" id="PF12513">
    <property type="entry name" value="SUV3_C"/>
    <property type="match status" value="1"/>
</dbReference>
<dbReference type="SMART" id="SM00490">
    <property type="entry name" value="HELICc"/>
    <property type="match status" value="1"/>
</dbReference>
<organism evidence="14 15">
    <name type="scientific">Wickerhamomyces pijperi</name>
    <name type="common">Yeast</name>
    <name type="synonym">Pichia pijperi</name>
    <dbReference type="NCBI Taxonomy" id="599730"/>
    <lineage>
        <taxon>Eukaryota</taxon>
        <taxon>Fungi</taxon>
        <taxon>Dikarya</taxon>
        <taxon>Ascomycota</taxon>
        <taxon>Saccharomycotina</taxon>
        <taxon>Saccharomycetes</taxon>
        <taxon>Phaffomycetales</taxon>
        <taxon>Wickerhamomycetaceae</taxon>
        <taxon>Wickerhamomyces</taxon>
    </lineage>
</organism>
<dbReference type="EC" id="3.6.4.13" evidence="2"/>
<keyword evidence="3" id="KW-0547">Nucleotide-binding</keyword>
<dbReference type="Gene3D" id="1.20.272.40">
    <property type="match status" value="1"/>
</dbReference>
<evidence type="ECO:0000256" key="11">
    <source>
        <dbReference type="SAM" id="MobiDB-lite"/>
    </source>
</evidence>
<dbReference type="PROSITE" id="PS51194">
    <property type="entry name" value="HELICASE_CTER"/>
    <property type="match status" value="1"/>
</dbReference>
<dbReference type="FunFam" id="3.40.50.300:FF:000269">
    <property type="entry name" value="ATP-dependent RNA helicase SUPV3L1, mitochondrial"/>
    <property type="match status" value="1"/>
</dbReference>
<evidence type="ECO:0000256" key="6">
    <source>
        <dbReference type="ARBA" id="ARBA00022840"/>
    </source>
</evidence>
<reference evidence="14" key="2">
    <citation type="submission" date="2021-01" db="EMBL/GenBank/DDBJ databases">
        <authorList>
            <person name="Schikora-Tamarit M.A."/>
        </authorList>
    </citation>
    <scope>NUCLEOTIDE SEQUENCE</scope>
    <source>
        <strain evidence="14">CBS2887</strain>
    </source>
</reference>
<dbReference type="GO" id="GO:0045025">
    <property type="term" value="C:mitochondrial degradosome"/>
    <property type="evidence" value="ECO:0007669"/>
    <property type="project" value="TreeGrafter"/>
</dbReference>
<keyword evidence="7" id="KW-0809">Transit peptide</keyword>
<dbReference type="AlphaFoldDB" id="A0A9P8Q0X5"/>
<dbReference type="OrthoDB" id="6692397at2759"/>
<keyword evidence="8" id="KW-0496">Mitochondrion</keyword>
<dbReference type="Gene3D" id="3.40.50.300">
    <property type="entry name" value="P-loop containing nucleotide triphosphate hydrolases"/>
    <property type="match status" value="2"/>
</dbReference>
<sequence length="772" mass="88299">MLRLNGVKALPRQFHKHNYKQTLPNITTRLLTTAERNFHKRSNISKSSEAKSLVNNSQRDNEWIGSSLNDHKSEFESLSSLKVHHHNNKKFQELIDLGVFELGNLIKDRNFIAQFDNPQLIKQHSNAMVVIFEHLLTQAMKEYQLNKEESHEIITLEDLITPSIARLPYIIHEISTNENPLITRYFQLDTATATATDIESQTLTMFTKCFKSHVLKQSSLRSPSQKIKVDIRNPAEWYAKSRKFKRKLILHVGPTNSGKTFTALQRLKQAEFGYFAGPLRLLAREIYERFQTEGIRCNLITGEEIIHDTDEFGNTAGLSSGTIEMLNTSKVYDVVVLDEIQMIGDNERGWAWTNALLGANAKEVHLCGEASIVPLVERIAKLTGDEVIVNEYQRLGKLIVEEKPVQTVQELRRGDCIVVFSKKKILTYKTEIEKKTKLKCAVVYGALPAETRVVQASKFNNGEADVLIATDAIGMGLNLKINRIIFDHHTKFNGKANVPIETPQVKQIAGRAGRFKVAPSSTYGSKPEDPIQDMEETLNDARDTSIGYVTSFNGQSLKYVRDQLSLPSTQLQQGYIWPSDSIWAHYMSEFPRGTSFVDVIKRFSEEVDESRNFTIANTENRINMVGVFKNMKNSSNRMMISDQLRISTAPISTRLGNFENVIREFCEGISRSQSKTIFQYDSLNFSVLDVPVPVDPKECRLMLEEIETLHKYVMCWMWMNIRYPTLFVDREAAVDLKNSLEERIEDLIDNLKMANPSSSHNNRNRRSHLRRR</sequence>
<dbReference type="GO" id="GO:0000965">
    <property type="term" value="P:mitochondrial RNA 3'-end processing"/>
    <property type="evidence" value="ECO:0007669"/>
    <property type="project" value="TreeGrafter"/>
</dbReference>
<feature type="domain" description="Helicase C-terminal" evidence="13">
    <location>
        <begin position="403"/>
        <end position="558"/>
    </location>
</feature>
<dbReference type="CDD" id="cd17913">
    <property type="entry name" value="DEXQc_Suv3"/>
    <property type="match status" value="1"/>
</dbReference>
<accession>A0A9P8Q0X5</accession>
<feature type="domain" description="Helicase ATP-binding" evidence="12">
    <location>
        <begin position="240"/>
        <end position="379"/>
    </location>
</feature>
<dbReference type="InterPro" id="IPR022192">
    <property type="entry name" value="SUV3_C"/>
</dbReference>
<dbReference type="PROSITE" id="PS51192">
    <property type="entry name" value="HELICASE_ATP_BIND_1"/>
    <property type="match status" value="1"/>
</dbReference>
<evidence type="ECO:0000313" key="14">
    <source>
        <dbReference type="EMBL" id="KAH3681983.1"/>
    </source>
</evidence>
<dbReference type="InterPro" id="IPR027417">
    <property type="entry name" value="P-loop_NTPase"/>
</dbReference>
<feature type="region of interest" description="Disordered" evidence="11">
    <location>
        <begin position="753"/>
        <end position="772"/>
    </location>
</feature>
<dbReference type="PANTHER" id="PTHR12131:SF1">
    <property type="entry name" value="ATP-DEPENDENT RNA HELICASE SUPV3L1, MITOCHONDRIAL-RELATED"/>
    <property type="match status" value="1"/>
</dbReference>
<evidence type="ECO:0000256" key="3">
    <source>
        <dbReference type="ARBA" id="ARBA00022741"/>
    </source>
</evidence>
<dbReference type="SUPFAM" id="SSF52540">
    <property type="entry name" value="P-loop containing nucleoside triphosphate hydrolases"/>
    <property type="match status" value="1"/>
</dbReference>
<keyword evidence="6" id="KW-0067">ATP-binding</keyword>
<dbReference type="Proteomes" id="UP000774326">
    <property type="component" value="Unassembled WGS sequence"/>
</dbReference>
<dbReference type="CDD" id="cd18805">
    <property type="entry name" value="SF2_C_suv3"/>
    <property type="match status" value="1"/>
</dbReference>
<gene>
    <name evidence="14" type="ORF">WICPIJ_007054</name>
</gene>
<evidence type="ECO:0000313" key="15">
    <source>
        <dbReference type="Proteomes" id="UP000774326"/>
    </source>
</evidence>
<comment type="subcellular location">
    <subcellularLocation>
        <location evidence="1">Mitochondrion</location>
    </subcellularLocation>
</comment>
<evidence type="ECO:0000256" key="2">
    <source>
        <dbReference type="ARBA" id="ARBA00012552"/>
    </source>
</evidence>
<dbReference type="Pfam" id="PF22527">
    <property type="entry name" value="DEXQc_Suv3"/>
    <property type="match status" value="1"/>
</dbReference>
<evidence type="ECO:0000256" key="8">
    <source>
        <dbReference type="ARBA" id="ARBA00023128"/>
    </source>
</evidence>
<evidence type="ECO:0000259" key="13">
    <source>
        <dbReference type="PROSITE" id="PS51194"/>
    </source>
</evidence>
<dbReference type="PANTHER" id="PTHR12131">
    <property type="entry name" value="ATP-DEPENDENT RNA AND DNA HELICASE"/>
    <property type="match status" value="1"/>
</dbReference>
<keyword evidence="5" id="KW-0347">Helicase</keyword>
<dbReference type="FunFam" id="3.40.50.300:FF:001549">
    <property type="entry name" value="SUV3p ATP-dependent RNA helicase"/>
    <property type="match status" value="1"/>
</dbReference>
<proteinExistence type="predicted"/>
<evidence type="ECO:0000256" key="1">
    <source>
        <dbReference type="ARBA" id="ARBA00004173"/>
    </source>
</evidence>
<dbReference type="EMBL" id="JAEUBG010004113">
    <property type="protein sequence ID" value="KAH3681983.1"/>
    <property type="molecule type" value="Genomic_DNA"/>
</dbReference>
<evidence type="ECO:0000256" key="10">
    <source>
        <dbReference type="ARBA" id="ARBA00071444"/>
    </source>
</evidence>
<dbReference type="Pfam" id="PF00271">
    <property type="entry name" value="Helicase_C"/>
    <property type="match status" value="1"/>
</dbReference>
<dbReference type="GO" id="GO:0005524">
    <property type="term" value="F:ATP binding"/>
    <property type="evidence" value="ECO:0007669"/>
    <property type="project" value="UniProtKB-KW"/>
</dbReference>